<dbReference type="SMART" id="SM00420">
    <property type="entry name" value="HTH_DEOR"/>
    <property type="match status" value="1"/>
</dbReference>
<evidence type="ECO:0000256" key="1">
    <source>
        <dbReference type="ARBA" id="ARBA00023015"/>
    </source>
</evidence>
<comment type="caution">
    <text evidence="5">The sequence shown here is derived from an EMBL/GenBank/DDBJ whole genome shotgun (WGS) entry which is preliminary data.</text>
</comment>
<evidence type="ECO:0000256" key="2">
    <source>
        <dbReference type="ARBA" id="ARBA00023125"/>
    </source>
</evidence>
<dbReference type="Gene3D" id="3.40.50.1360">
    <property type="match status" value="1"/>
</dbReference>
<dbReference type="SMART" id="SM01134">
    <property type="entry name" value="DeoRC"/>
    <property type="match status" value="1"/>
</dbReference>
<keyword evidence="2 5" id="KW-0238">DNA-binding</keyword>
<dbReference type="InterPro" id="IPR036390">
    <property type="entry name" value="WH_DNA-bd_sf"/>
</dbReference>
<dbReference type="InterPro" id="IPR050313">
    <property type="entry name" value="Carb_Metab_HTH_regulators"/>
</dbReference>
<evidence type="ECO:0000259" key="4">
    <source>
        <dbReference type="PROSITE" id="PS51000"/>
    </source>
</evidence>
<dbReference type="GO" id="GO:0003677">
    <property type="term" value="F:DNA binding"/>
    <property type="evidence" value="ECO:0007669"/>
    <property type="project" value="UniProtKB-KW"/>
</dbReference>
<dbReference type="PANTHER" id="PTHR30363">
    <property type="entry name" value="HTH-TYPE TRANSCRIPTIONAL REGULATOR SRLR-RELATED"/>
    <property type="match status" value="1"/>
</dbReference>
<accession>A0ABW4J5M8</accession>
<name>A0ABW4J5M8_9LACO</name>
<gene>
    <name evidence="5" type="ORF">ACFQ5M_04165</name>
</gene>
<evidence type="ECO:0000256" key="3">
    <source>
        <dbReference type="ARBA" id="ARBA00023163"/>
    </source>
</evidence>
<organism evidence="5 6">
    <name type="scientific">Agrilactobacillus yilanensis</name>
    <dbReference type="NCBI Taxonomy" id="2485997"/>
    <lineage>
        <taxon>Bacteria</taxon>
        <taxon>Bacillati</taxon>
        <taxon>Bacillota</taxon>
        <taxon>Bacilli</taxon>
        <taxon>Lactobacillales</taxon>
        <taxon>Lactobacillaceae</taxon>
        <taxon>Agrilactobacillus</taxon>
    </lineage>
</organism>
<dbReference type="InterPro" id="IPR036388">
    <property type="entry name" value="WH-like_DNA-bd_sf"/>
</dbReference>
<proteinExistence type="predicted"/>
<dbReference type="PROSITE" id="PS51000">
    <property type="entry name" value="HTH_DEOR_2"/>
    <property type="match status" value="1"/>
</dbReference>
<dbReference type="InterPro" id="IPR014036">
    <property type="entry name" value="DeoR-like_C"/>
</dbReference>
<dbReference type="InterPro" id="IPR037171">
    <property type="entry name" value="NagB/RpiA_transferase-like"/>
</dbReference>
<keyword evidence="3" id="KW-0804">Transcription</keyword>
<dbReference type="Pfam" id="PF00455">
    <property type="entry name" value="DeoRC"/>
    <property type="match status" value="1"/>
</dbReference>
<dbReference type="SUPFAM" id="SSF100950">
    <property type="entry name" value="NagB/RpiA/CoA transferase-like"/>
    <property type="match status" value="1"/>
</dbReference>
<keyword evidence="6" id="KW-1185">Reference proteome</keyword>
<dbReference type="RefSeq" id="WP_125713501.1">
    <property type="nucleotide sequence ID" value="NZ_JBHTOP010000006.1"/>
</dbReference>
<dbReference type="InterPro" id="IPR001034">
    <property type="entry name" value="DeoR_HTH"/>
</dbReference>
<reference evidence="6" key="1">
    <citation type="journal article" date="2019" name="Int. J. Syst. Evol. Microbiol.">
        <title>The Global Catalogue of Microorganisms (GCM) 10K type strain sequencing project: providing services to taxonomists for standard genome sequencing and annotation.</title>
        <authorList>
            <consortium name="The Broad Institute Genomics Platform"/>
            <consortium name="The Broad Institute Genome Sequencing Center for Infectious Disease"/>
            <person name="Wu L."/>
            <person name="Ma J."/>
        </authorList>
    </citation>
    <scope>NUCLEOTIDE SEQUENCE [LARGE SCALE GENOMIC DNA]</scope>
    <source>
        <strain evidence="6">CCM 8896</strain>
    </source>
</reference>
<dbReference type="PANTHER" id="PTHR30363:SF44">
    <property type="entry name" value="AGA OPERON TRANSCRIPTIONAL REPRESSOR-RELATED"/>
    <property type="match status" value="1"/>
</dbReference>
<dbReference type="EMBL" id="JBHTOP010000006">
    <property type="protein sequence ID" value="MFD1671284.1"/>
    <property type="molecule type" value="Genomic_DNA"/>
</dbReference>
<evidence type="ECO:0000313" key="5">
    <source>
        <dbReference type="EMBL" id="MFD1671284.1"/>
    </source>
</evidence>
<feature type="domain" description="HTH deoR-type" evidence="4">
    <location>
        <begin position="6"/>
        <end position="61"/>
    </location>
</feature>
<dbReference type="InterPro" id="IPR018356">
    <property type="entry name" value="Tscrpt_reg_HTH_DeoR_CS"/>
</dbReference>
<sequence>MKADEIQRRREAILAMLQQQKKVKVSALVKMFGVSDETIRKDLRILENQGLLVKKFGQAILTETKPLAPVSQRTTKLLQEKQRIAAAAIALLPKTKAAIALDQGSTVAALAQALNEFDQYTIMTSSLLALIALQNTRNELYTPGGHYNLADMSFQSSRDPEVYGQIHLDFCFLGSSGVSGREGFCSSSFEDSKMKKLLLKNSVTKVLLIDESKFSQSSLVQVGTWADVDYVVTNLKITAPEVKAIKAQTRLILV</sequence>
<evidence type="ECO:0000313" key="6">
    <source>
        <dbReference type="Proteomes" id="UP001597267"/>
    </source>
</evidence>
<dbReference type="Pfam" id="PF08220">
    <property type="entry name" value="HTH_DeoR"/>
    <property type="match status" value="1"/>
</dbReference>
<dbReference type="PROSITE" id="PS00894">
    <property type="entry name" value="HTH_DEOR_1"/>
    <property type="match status" value="1"/>
</dbReference>
<dbReference type="SUPFAM" id="SSF46785">
    <property type="entry name" value="Winged helix' DNA-binding domain"/>
    <property type="match status" value="1"/>
</dbReference>
<keyword evidence="1" id="KW-0805">Transcription regulation</keyword>
<dbReference type="Proteomes" id="UP001597267">
    <property type="component" value="Unassembled WGS sequence"/>
</dbReference>
<dbReference type="Gene3D" id="1.10.10.10">
    <property type="entry name" value="Winged helix-like DNA-binding domain superfamily/Winged helix DNA-binding domain"/>
    <property type="match status" value="1"/>
</dbReference>
<protein>
    <submittedName>
        <fullName evidence="5">DeoR/GlpR family DNA-binding transcription regulator</fullName>
    </submittedName>
</protein>